<dbReference type="Pfam" id="PF01507">
    <property type="entry name" value="PAPS_reduct"/>
    <property type="match status" value="1"/>
</dbReference>
<feature type="compositionally biased region" description="Basic residues" evidence="1">
    <location>
        <begin position="51"/>
        <end position="62"/>
    </location>
</feature>
<sequence>MQTAALFDLPAIETPAQGRPTLKVKGRFARRSAPVEQLVVQAAPAAAAPAKPKRKRSPRKVHASVPLEPSTTVPDELIRNADWVVISSSGGKDSQAMLSHVVERARALGMLGKVVVVHADLGRVEWGGTLELAAAQARLAGVRRFEVVRAQGADLLDRVEIRYGKLKAKAEQEAIERGEDPAAVTVPPAWPSSSARWCTPDAKRGPIRTLYTRLVAELAHLGRPVRILECIGQRAAESTQRAKLAEVEINRGASNGKRHVTTWRPIHGWSDAAVWQEIGRSGLPYHSAYDWGNRRLSCVFCVLGCNSDLVNGARRMPELAAAYAATEVKVGADFKKGLSMREIIRRAQVLEAEEGPAKWPPAGTELSKYVGKRKTAAYLARVDELRTRYDLTA</sequence>
<dbReference type="EMBL" id="JACHJI010000017">
    <property type="protein sequence ID" value="MBB4902594.1"/>
    <property type="molecule type" value="Genomic_DNA"/>
</dbReference>
<dbReference type="InterPro" id="IPR050128">
    <property type="entry name" value="Sulfate_adenylyltrnsfr_sub2"/>
</dbReference>
<dbReference type="SUPFAM" id="SSF52402">
    <property type="entry name" value="Adenine nucleotide alpha hydrolases-like"/>
    <property type="match status" value="1"/>
</dbReference>
<dbReference type="InterPro" id="IPR002500">
    <property type="entry name" value="PAPS_reduct_dom"/>
</dbReference>
<dbReference type="InterPro" id="IPR014729">
    <property type="entry name" value="Rossmann-like_a/b/a_fold"/>
</dbReference>
<organism evidence="3 4">
    <name type="scientific">Streptomyces griseomycini</name>
    <dbReference type="NCBI Taxonomy" id="66895"/>
    <lineage>
        <taxon>Bacteria</taxon>
        <taxon>Bacillati</taxon>
        <taxon>Actinomycetota</taxon>
        <taxon>Actinomycetes</taxon>
        <taxon>Kitasatosporales</taxon>
        <taxon>Streptomycetaceae</taxon>
        <taxon>Streptomyces</taxon>
    </lineage>
</organism>
<gene>
    <name evidence="3" type="ORF">FHS37_006691</name>
</gene>
<dbReference type="AlphaFoldDB" id="A0A7W7VA56"/>
<proteinExistence type="predicted"/>
<feature type="domain" description="Phosphoadenosine phosphosulphate reductase" evidence="2">
    <location>
        <begin position="84"/>
        <end position="301"/>
    </location>
</feature>
<evidence type="ECO:0000313" key="3">
    <source>
        <dbReference type="EMBL" id="MBB4902594.1"/>
    </source>
</evidence>
<evidence type="ECO:0000256" key="1">
    <source>
        <dbReference type="SAM" id="MobiDB-lite"/>
    </source>
</evidence>
<dbReference type="RefSeq" id="WP_184828050.1">
    <property type="nucleotide sequence ID" value="NZ_BMTK01000036.1"/>
</dbReference>
<evidence type="ECO:0000313" key="4">
    <source>
        <dbReference type="Proteomes" id="UP000579523"/>
    </source>
</evidence>
<protein>
    <submittedName>
        <fullName evidence="3">3'-phosphoadenosine 5'-phosphosulfate sulfotransferase (PAPS reductase)/FAD synthetase</fullName>
    </submittedName>
</protein>
<feature type="region of interest" description="Disordered" evidence="1">
    <location>
        <begin position="43"/>
        <end position="68"/>
    </location>
</feature>
<dbReference type="Proteomes" id="UP000579523">
    <property type="component" value="Unassembled WGS sequence"/>
</dbReference>
<accession>A0A7W7VA56</accession>
<evidence type="ECO:0000259" key="2">
    <source>
        <dbReference type="Pfam" id="PF01507"/>
    </source>
</evidence>
<dbReference type="Gene3D" id="3.40.50.620">
    <property type="entry name" value="HUPs"/>
    <property type="match status" value="1"/>
</dbReference>
<dbReference type="PANTHER" id="PTHR43196">
    <property type="entry name" value="SULFATE ADENYLYLTRANSFERASE SUBUNIT 2"/>
    <property type="match status" value="1"/>
</dbReference>
<dbReference type="GO" id="GO:0003824">
    <property type="term" value="F:catalytic activity"/>
    <property type="evidence" value="ECO:0007669"/>
    <property type="project" value="InterPro"/>
</dbReference>
<name>A0A7W7VA56_9ACTN</name>
<comment type="caution">
    <text evidence="3">The sequence shown here is derived from an EMBL/GenBank/DDBJ whole genome shotgun (WGS) entry which is preliminary data.</text>
</comment>
<reference evidence="3 4" key="1">
    <citation type="submission" date="2020-08" db="EMBL/GenBank/DDBJ databases">
        <title>Genomic Encyclopedia of Type Strains, Phase III (KMG-III): the genomes of soil and plant-associated and newly described type strains.</title>
        <authorList>
            <person name="Whitman W."/>
        </authorList>
    </citation>
    <scope>NUCLEOTIDE SEQUENCE [LARGE SCALE GENOMIC DNA]</scope>
    <source>
        <strain evidence="3 4">CECT 3273</strain>
    </source>
</reference>
<keyword evidence="4" id="KW-1185">Reference proteome</keyword>
<dbReference type="PANTHER" id="PTHR43196:SF2">
    <property type="entry name" value="PHOSPHOADENOSINE PHOSPHOSULFATE REDUCTASE"/>
    <property type="match status" value="1"/>
</dbReference>